<evidence type="ECO:0000313" key="3">
    <source>
        <dbReference type="Proteomes" id="UP000321635"/>
    </source>
</evidence>
<keyword evidence="1" id="KW-0732">Signal</keyword>
<gene>
    <name evidence="2" type="ORF">ANI02nite_24970</name>
</gene>
<keyword evidence="3" id="KW-1185">Reference proteome</keyword>
<evidence type="ECO:0000313" key="2">
    <source>
        <dbReference type="EMBL" id="GEN60613.1"/>
    </source>
</evidence>
<comment type="caution">
    <text evidence="2">The sequence shown here is derived from an EMBL/GenBank/DDBJ whole genome shotgun (WGS) entry which is preliminary data.</text>
</comment>
<dbReference type="InterPro" id="IPR019637">
    <property type="entry name" value="DUF2501"/>
</dbReference>
<name>A0A511XCB8_9PROT</name>
<dbReference type="Pfam" id="PF10696">
    <property type="entry name" value="DUF2501"/>
    <property type="match status" value="1"/>
</dbReference>
<dbReference type="AlphaFoldDB" id="A0A511XCB8"/>
<feature type="signal peptide" evidence="1">
    <location>
        <begin position="1"/>
        <end position="28"/>
    </location>
</feature>
<dbReference type="EMBL" id="BJYF01000019">
    <property type="protein sequence ID" value="GEN60613.1"/>
    <property type="molecule type" value="Genomic_DNA"/>
</dbReference>
<feature type="chain" id="PRO_5022030850" evidence="1">
    <location>
        <begin position="29"/>
        <end position="158"/>
    </location>
</feature>
<accession>A0A511XCB8</accession>
<proteinExistence type="predicted"/>
<dbReference type="RefSeq" id="WP_035376582.1">
    <property type="nucleotide sequence ID" value="NZ_AUBI01000010.1"/>
</dbReference>
<evidence type="ECO:0000256" key="1">
    <source>
        <dbReference type="SAM" id="SignalP"/>
    </source>
</evidence>
<organism evidence="2 3">
    <name type="scientific">Acetobacter nitrogenifigens DSM 23921 = NBRC 105050</name>
    <dbReference type="NCBI Taxonomy" id="1120919"/>
    <lineage>
        <taxon>Bacteria</taxon>
        <taxon>Pseudomonadati</taxon>
        <taxon>Pseudomonadota</taxon>
        <taxon>Alphaproteobacteria</taxon>
        <taxon>Acetobacterales</taxon>
        <taxon>Acetobacteraceae</taxon>
        <taxon>Acetobacter</taxon>
    </lineage>
</organism>
<sequence length="158" mass="15707">MNVRRFRGAFATLVVSLAGVSSLPAAHAQSFGGILQGAAQGAAQGAVSQGTSSLTNRMGGASSLLNGSLPNLSSVSSSNLTGVLGYCVQNNLISSQSASSTLNSLSGQSAITGGSGYSAGQQGLLQVGNGNQLSLNSLNQSAKSALCQQVMQRSQSLL</sequence>
<dbReference type="Proteomes" id="UP000321635">
    <property type="component" value="Unassembled WGS sequence"/>
</dbReference>
<dbReference type="STRING" id="1120919.GCA_000429165_02594"/>
<protein>
    <submittedName>
        <fullName evidence="2">Uncharacterized protein</fullName>
    </submittedName>
</protein>
<reference evidence="2 3" key="1">
    <citation type="submission" date="2019-07" db="EMBL/GenBank/DDBJ databases">
        <title>Whole genome shotgun sequence of Acetobacter nitrogenifigens NBRC 105050.</title>
        <authorList>
            <person name="Hosoyama A."/>
            <person name="Uohara A."/>
            <person name="Ohji S."/>
            <person name="Ichikawa N."/>
        </authorList>
    </citation>
    <scope>NUCLEOTIDE SEQUENCE [LARGE SCALE GENOMIC DNA]</scope>
    <source>
        <strain evidence="2 3">NBRC 105050</strain>
    </source>
</reference>